<dbReference type="Gene3D" id="3.40.50.720">
    <property type="entry name" value="NAD(P)-binding Rossmann-like Domain"/>
    <property type="match status" value="1"/>
</dbReference>
<sequence length="399" mass="42469">MRAVVWNGTKDVSVQEVPDPRIEAPGDAVIRVTSTNICGSDLHLYEPLSAFMNPGDVLGHEAMGVVEEVGPEVTGLAVGDRVVIPFQVSCGECWMCRRGLQTQCETTQNTDQGTGATLFGYSELYGSLAGGQAEYLRVPHASSTHITVPEGPSDERFVYLSDVLPTAWQAVAYADPDPEGTLLVLGLGPIGDMACRIAQQRGVAQVIGVDLVPERLERARARGVSTIDLREVDEVGDAVRDLTGGRGADSVVDAVGMEAHGSGVAKLSHKIVAALPSAVGKPLMTRMGVDRLAAFYTAVDAVRRGGTVSLSGVYGGMTDPLPMMTLFDKQVTLRMGQANVLRWVPEIMPLLTDEDPLGVESFATHRLPLDAAPEAYATFQAKDDGMVKVVLDPSERRAG</sequence>
<keyword evidence="3 5" id="KW-0862">Zinc</keyword>
<keyword evidence="2 5" id="KW-0479">Metal-binding</keyword>
<dbReference type="EMBL" id="CP060712">
    <property type="protein sequence ID" value="QNN48912.1"/>
    <property type="molecule type" value="Genomic_DNA"/>
</dbReference>
<keyword evidence="4" id="KW-0560">Oxidoreductase</keyword>
<protein>
    <submittedName>
        <fullName evidence="8">Glutathione-dependent formaldehyde dehydrogenase</fullName>
    </submittedName>
</protein>
<evidence type="ECO:0000256" key="1">
    <source>
        <dbReference type="ARBA" id="ARBA00001947"/>
    </source>
</evidence>
<dbReference type="PANTHER" id="PTHR42813:SF2">
    <property type="entry name" value="DEHYDROGENASE, ZINC-CONTAINING, PUTATIVE (AFU_ORTHOLOGUE AFUA_2G02810)-RELATED"/>
    <property type="match status" value="1"/>
</dbReference>
<dbReference type="InterPro" id="IPR013149">
    <property type="entry name" value="ADH-like_C"/>
</dbReference>
<dbReference type="AlphaFoldDB" id="A0A7G9QZY7"/>
<dbReference type="Pfam" id="PF08240">
    <property type="entry name" value="ADH_N"/>
    <property type="match status" value="1"/>
</dbReference>
<evidence type="ECO:0000259" key="6">
    <source>
        <dbReference type="Pfam" id="PF00107"/>
    </source>
</evidence>
<dbReference type="SUPFAM" id="SSF50129">
    <property type="entry name" value="GroES-like"/>
    <property type="match status" value="1"/>
</dbReference>
<evidence type="ECO:0000256" key="2">
    <source>
        <dbReference type="ARBA" id="ARBA00022723"/>
    </source>
</evidence>
<feature type="domain" description="Alcohol dehydrogenase-like C-terminal" evidence="6">
    <location>
        <begin position="189"/>
        <end position="258"/>
    </location>
</feature>
<dbReference type="RefSeq" id="WP_166104776.1">
    <property type="nucleotide sequence ID" value="NZ_BMMY01000010.1"/>
</dbReference>
<dbReference type="PROSITE" id="PS00059">
    <property type="entry name" value="ADH_ZINC"/>
    <property type="match status" value="1"/>
</dbReference>
<evidence type="ECO:0000256" key="4">
    <source>
        <dbReference type="ARBA" id="ARBA00023002"/>
    </source>
</evidence>
<dbReference type="Gene3D" id="3.90.180.10">
    <property type="entry name" value="Medium-chain alcohol dehydrogenases, catalytic domain"/>
    <property type="match status" value="1"/>
</dbReference>
<evidence type="ECO:0000313" key="8">
    <source>
        <dbReference type="EMBL" id="QNN48912.1"/>
    </source>
</evidence>
<evidence type="ECO:0000256" key="3">
    <source>
        <dbReference type="ARBA" id="ARBA00022833"/>
    </source>
</evidence>
<proteinExistence type="inferred from homology"/>
<comment type="cofactor">
    <cofactor evidence="1 5">
        <name>Zn(2+)</name>
        <dbReference type="ChEBI" id="CHEBI:29105"/>
    </cofactor>
</comment>
<accession>A0A7G9QZY7</accession>
<keyword evidence="9" id="KW-1185">Reference proteome</keyword>
<evidence type="ECO:0000313" key="9">
    <source>
        <dbReference type="Proteomes" id="UP000515976"/>
    </source>
</evidence>
<dbReference type="Proteomes" id="UP000515976">
    <property type="component" value="Chromosome"/>
</dbReference>
<name>A0A7G9QZY7_9MICO</name>
<reference evidence="8 9" key="1">
    <citation type="submission" date="2020-08" db="EMBL/GenBank/DDBJ databases">
        <title>Genome sequence of Phycicoccus endophyticus JCM 31784T.</title>
        <authorList>
            <person name="Hyun D.-W."/>
            <person name="Bae J.-W."/>
        </authorList>
    </citation>
    <scope>NUCLEOTIDE SEQUENCE [LARGE SCALE GENOMIC DNA]</scope>
    <source>
        <strain evidence="8 9">JCM 31784</strain>
    </source>
</reference>
<dbReference type="GO" id="GO:0008270">
    <property type="term" value="F:zinc ion binding"/>
    <property type="evidence" value="ECO:0007669"/>
    <property type="project" value="InterPro"/>
</dbReference>
<organism evidence="8 9">
    <name type="scientific">Phycicoccus endophyticus</name>
    <dbReference type="NCBI Taxonomy" id="1690220"/>
    <lineage>
        <taxon>Bacteria</taxon>
        <taxon>Bacillati</taxon>
        <taxon>Actinomycetota</taxon>
        <taxon>Actinomycetes</taxon>
        <taxon>Micrococcales</taxon>
        <taxon>Intrasporangiaceae</taxon>
        <taxon>Phycicoccus</taxon>
    </lineage>
</organism>
<dbReference type="PANTHER" id="PTHR42813">
    <property type="entry name" value="ZINC-TYPE ALCOHOL DEHYDROGENASE-LIKE"/>
    <property type="match status" value="1"/>
</dbReference>
<dbReference type="SUPFAM" id="SSF51735">
    <property type="entry name" value="NAD(P)-binding Rossmann-fold domains"/>
    <property type="match status" value="1"/>
</dbReference>
<evidence type="ECO:0000256" key="5">
    <source>
        <dbReference type="RuleBase" id="RU361277"/>
    </source>
</evidence>
<dbReference type="InterPro" id="IPR013154">
    <property type="entry name" value="ADH-like_N"/>
</dbReference>
<evidence type="ECO:0000259" key="7">
    <source>
        <dbReference type="Pfam" id="PF08240"/>
    </source>
</evidence>
<dbReference type="CDD" id="cd08283">
    <property type="entry name" value="FDH_like_1"/>
    <property type="match status" value="1"/>
</dbReference>
<comment type="similarity">
    <text evidence="5">Belongs to the zinc-containing alcohol dehydrogenase family.</text>
</comment>
<dbReference type="InterPro" id="IPR011032">
    <property type="entry name" value="GroES-like_sf"/>
</dbReference>
<dbReference type="GO" id="GO:0016491">
    <property type="term" value="F:oxidoreductase activity"/>
    <property type="evidence" value="ECO:0007669"/>
    <property type="project" value="UniProtKB-KW"/>
</dbReference>
<gene>
    <name evidence="8" type="ORF">H9L10_11620</name>
</gene>
<dbReference type="KEGG" id="pei:H9L10_11620"/>
<feature type="domain" description="Alcohol dehydrogenase-like N-terminal" evidence="7">
    <location>
        <begin position="25"/>
        <end position="143"/>
    </location>
</feature>
<dbReference type="InterPro" id="IPR002328">
    <property type="entry name" value="ADH_Zn_CS"/>
</dbReference>
<dbReference type="Pfam" id="PF00107">
    <property type="entry name" value="ADH_zinc_N"/>
    <property type="match status" value="1"/>
</dbReference>
<dbReference type="InterPro" id="IPR036291">
    <property type="entry name" value="NAD(P)-bd_dom_sf"/>
</dbReference>